<keyword evidence="3" id="KW-1185">Reference proteome</keyword>
<name>A0A1Y1ZX69_9PLEO</name>
<dbReference type="Proteomes" id="UP000193144">
    <property type="component" value="Unassembled WGS sequence"/>
</dbReference>
<proteinExistence type="predicted"/>
<dbReference type="AlphaFoldDB" id="A0A1Y1ZX69"/>
<accession>A0A1Y1ZX69</accession>
<protein>
    <submittedName>
        <fullName evidence="2">Uncharacterized protein</fullName>
    </submittedName>
</protein>
<feature type="compositionally biased region" description="Basic and acidic residues" evidence="1">
    <location>
        <begin position="1"/>
        <end position="12"/>
    </location>
</feature>
<feature type="region of interest" description="Disordered" evidence="1">
    <location>
        <begin position="1"/>
        <end position="40"/>
    </location>
</feature>
<evidence type="ECO:0000256" key="1">
    <source>
        <dbReference type="SAM" id="MobiDB-lite"/>
    </source>
</evidence>
<dbReference type="EMBL" id="MCFA01000030">
    <property type="protein sequence ID" value="ORY14790.1"/>
    <property type="molecule type" value="Genomic_DNA"/>
</dbReference>
<evidence type="ECO:0000313" key="3">
    <source>
        <dbReference type="Proteomes" id="UP000193144"/>
    </source>
</evidence>
<reference evidence="2 3" key="1">
    <citation type="submission" date="2016-07" db="EMBL/GenBank/DDBJ databases">
        <title>Pervasive Adenine N6-methylation of Active Genes in Fungi.</title>
        <authorList>
            <consortium name="DOE Joint Genome Institute"/>
            <person name="Mondo S.J."/>
            <person name="Dannebaum R.O."/>
            <person name="Kuo R.C."/>
            <person name="Labutti K."/>
            <person name="Haridas S."/>
            <person name="Kuo A."/>
            <person name="Salamov A."/>
            <person name="Ahrendt S.R."/>
            <person name="Lipzen A."/>
            <person name="Sullivan W."/>
            <person name="Andreopoulos W.B."/>
            <person name="Clum A."/>
            <person name="Lindquist E."/>
            <person name="Daum C."/>
            <person name="Ramamoorthy G.K."/>
            <person name="Gryganskyi A."/>
            <person name="Culley D."/>
            <person name="Magnuson J.K."/>
            <person name="James T.Y."/>
            <person name="O'Malley M.A."/>
            <person name="Stajich J.E."/>
            <person name="Spatafora J.W."/>
            <person name="Visel A."/>
            <person name="Grigoriev I.V."/>
        </authorList>
    </citation>
    <scope>NUCLEOTIDE SEQUENCE [LARGE SCALE GENOMIC DNA]</scope>
    <source>
        <strain evidence="2 3">CBS 115471</strain>
    </source>
</reference>
<gene>
    <name evidence="2" type="ORF">BCR34DRAFT_212375</name>
</gene>
<feature type="region of interest" description="Disordered" evidence="1">
    <location>
        <begin position="92"/>
        <end position="135"/>
    </location>
</feature>
<sequence length="491" mass="54146">MPSTPHEAELDNRPSQQYAPRPAPGFAAPQFAAPFHPGHSHHFSNNTAPWLYPPYTMAPPDGLYTGRDYHPSLFSEQNAVHGVYQGHFSSAHASASMNGRSHTPRSPARSSAKAQSEHDGEPVVVPQQNGVSSAAVDPKIDNTPFELAGYLSSQFGNPEFADFVLQIHSDGAKLLSMPVHGILVARSQAIASAIRSATPMSRSKDSRTLVDIFASNKLLTIEALNEAMKILYGAPLLSPQAFLYGMRPYHPDGEQAPSFVEARRRMAQVLSYAATGEELQLHSMAARGVEIAKALLRWDTFDQPLCLALESGVPASGTTDSYKTTLLYDVVNFLAYNFPVDFALFTIAPELAQMPRMPNIIESRHPSHNPRLSKIRFGDVPPEDELKPSHMTRILSSVLLSLPLTVLEYILNHPALANRLGWGAVVQVMQATIEERENRRTKALKQQNKPTQDGALPQPLLENLYWEERVEPSSEHTSGYKLSERRIASHV</sequence>
<feature type="region of interest" description="Disordered" evidence="1">
    <location>
        <begin position="439"/>
        <end position="458"/>
    </location>
</feature>
<feature type="compositionally biased region" description="Low complexity" evidence="1">
    <location>
        <begin position="24"/>
        <end position="37"/>
    </location>
</feature>
<comment type="caution">
    <text evidence="2">The sequence shown here is derived from an EMBL/GenBank/DDBJ whole genome shotgun (WGS) entry which is preliminary data.</text>
</comment>
<feature type="compositionally biased region" description="Polar residues" evidence="1">
    <location>
        <begin position="92"/>
        <end position="101"/>
    </location>
</feature>
<dbReference type="OrthoDB" id="5329403at2759"/>
<dbReference type="STRING" id="1231657.A0A1Y1ZX69"/>
<evidence type="ECO:0000313" key="2">
    <source>
        <dbReference type="EMBL" id="ORY14790.1"/>
    </source>
</evidence>
<organism evidence="2 3">
    <name type="scientific">Clohesyomyces aquaticus</name>
    <dbReference type="NCBI Taxonomy" id="1231657"/>
    <lineage>
        <taxon>Eukaryota</taxon>
        <taxon>Fungi</taxon>
        <taxon>Dikarya</taxon>
        <taxon>Ascomycota</taxon>
        <taxon>Pezizomycotina</taxon>
        <taxon>Dothideomycetes</taxon>
        <taxon>Pleosporomycetidae</taxon>
        <taxon>Pleosporales</taxon>
        <taxon>Lindgomycetaceae</taxon>
        <taxon>Clohesyomyces</taxon>
    </lineage>
</organism>